<accession>A0A9P6HVZ9</accession>
<keyword evidence="2" id="KW-0472">Membrane</keyword>
<gene>
    <name evidence="3" type="ORF">CkaCkLH20_12613</name>
</gene>
<evidence type="ECO:0000313" key="4">
    <source>
        <dbReference type="Proteomes" id="UP000781932"/>
    </source>
</evidence>
<keyword evidence="2" id="KW-0812">Transmembrane</keyword>
<sequence length="665" mass="74142">MLRLSLKVPYAPRSHRRGSEASENDSRLQSLELCFHDDFAPDDAQPISLHFRSNDTTCFKTSLVYPTPTPPCYIHELGAIMDLTTPWGPEMEEEDDASISDREASPDGNEGPAVLSLSQRLGSLYGSIFFCGMGMMLLVGLGMAALCFTPCFTPWLRPPQSSPEFVFRHNVSAKNVSLALHRQILQLEHLRISSVQDLLSYAKVERDPDFHEVSSLIEALCQTTIHITSIQKGHRDEEAEMACSSLIWHSTIMKSHWRSVGAETLHDWPNKTLNALRRTHNGIDPDSGTRRVAWVYKTLEDADWVRSCKFCEWDAHGVRGWHFACEESFRALLPAYTTDVPDDVTERAREYLGDWADRHTRRRAETMRDPGWSVKGGLDGHPIDSCPEITNHKLGVEDSIVSVARHMFEMRADFRRLAVLLQKHGLAPGLRRLHPDSRASAHPTPMPTVSPQARATATHTDSPMYRMRRIFRDSLGMGDAPSSSAMDKYIATIDSNAVKLSVILDSLEDFERALARAALGHVSACTLGRDLWKYLGALNKGMEPSAWDVAVEGASPAAAGTPQTVTLQVSYTSYTMDPVEAAARLADGVAHLSSAFPPFPTRTPVVFEKDEDVDAEEVLRQHPWMRDLMDFQYALSKVAEGDDLNATMQTREGTLLRTATRGEDG</sequence>
<protein>
    <submittedName>
        <fullName evidence="3">Uncharacterized protein</fullName>
    </submittedName>
</protein>
<evidence type="ECO:0000256" key="2">
    <source>
        <dbReference type="SAM" id="Phobius"/>
    </source>
</evidence>
<reference evidence="3" key="1">
    <citation type="submission" date="2020-03" db="EMBL/GenBank/DDBJ databases">
        <authorList>
            <person name="He L."/>
        </authorList>
    </citation>
    <scope>NUCLEOTIDE SEQUENCE</scope>
    <source>
        <strain evidence="3">CkLH20</strain>
    </source>
</reference>
<feature type="region of interest" description="Disordered" evidence="1">
    <location>
        <begin position="86"/>
        <end position="112"/>
    </location>
</feature>
<keyword evidence="4" id="KW-1185">Reference proteome</keyword>
<organism evidence="3 4">
    <name type="scientific">Colletotrichum karsti</name>
    <dbReference type="NCBI Taxonomy" id="1095194"/>
    <lineage>
        <taxon>Eukaryota</taxon>
        <taxon>Fungi</taxon>
        <taxon>Dikarya</taxon>
        <taxon>Ascomycota</taxon>
        <taxon>Pezizomycotina</taxon>
        <taxon>Sordariomycetes</taxon>
        <taxon>Hypocreomycetidae</taxon>
        <taxon>Glomerellales</taxon>
        <taxon>Glomerellaceae</taxon>
        <taxon>Colletotrichum</taxon>
        <taxon>Colletotrichum boninense species complex</taxon>
    </lineage>
</organism>
<feature type="compositionally biased region" description="Polar residues" evidence="1">
    <location>
        <begin position="447"/>
        <end position="459"/>
    </location>
</feature>
<proteinExistence type="predicted"/>
<dbReference type="EMBL" id="JAATWM020000062">
    <property type="protein sequence ID" value="KAF9869906.1"/>
    <property type="molecule type" value="Genomic_DNA"/>
</dbReference>
<name>A0A9P6HVZ9_9PEZI</name>
<dbReference type="Proteomes" id="UP000781932">
    <property type="component" value="Unassembled WGS sequence"/>
</dbReference>
<evidence type="ECO:0000313" key="3">
    <source>
        <dbReference type="EMBL" id="KAF9869906.1"/>
    </source>
</evidence>
<dbReference type="OrthoDB" id="4857793at2759"/>
<comment type="caution">
    <text evidence="3">The sequence shown here is derived from an EMBL/GenBank/DDBJ whole genome shotgun (WGS) entry which is preliminary data.</text>
</comment>
<dbReference type="GeneID" id="62168400"/>
<evidence type="ECO:0000256" key="1">
    <source>
        <dbReference type="SAM" id="MobiDB-lite"/>
    </source>
</evidence>
<keyword evidence="2" id="KW-1133">Transmembrane helix</keyword>
<feature type="region of interest" description="Disordered" evidence="1">
    <location>
        <begin position="431"/>
        <end position="459"/>
    </location>
</feature>
<feature type="transmembrane region" description="Helical" evidence="2">
    <location>
        <begin position="124"/>
        <end position="146"/>
    </location>
</feature>
<reference evidence="3" key="2">
    <citation type="submission" date="2020-11" db="EMBL/GenBank/DDBJ databases">
        <title>Whole genome sequencing of Colletotrichum sp.</title>
        <authorList>
            <person name="Li H."/>
        </authorList>
    </citation>
    <scope>NUCLEOTIDE SEQUENCE</scope>
    <source>
        <strain evidence="3">CkLH20</strain>
    </source>
</reference>
<dbReference type="AlphaFoldDB" id="A0A9P6HVZ9"/>
<dbReference type="RefSeq" id="XP_038739367.1">
    <property type="nucleotide sequence ID" value="XM_038895326.1"/>
</dbReference>